<evidence type="ECO:0000313" key="9">
    <source>
        <dbReference type="EMBL" id="MCI0182409.1"/>
    </source>
</evidence>
<keyword evidence="10" id="KW-1185">Reference proteome</keyword>
<dbReference type="InterPro" id="IPR035906">
    <property type="entry name" value="MetI-like_sf"/>
</dbReference>
<keyword evidence="5 7" id="KW-1133">Transmembrane helix</keyword>
<accession>A0A9X2AB80</accession>
<dbReference type="EMBL" id="JALBUF010000001">
    <property type="protein sequence ID" value="MCI0182409.1"/>
    <property type="molecule type" value="Genomic_DNA"/>
</dbReference>
<dbReference type="PANTHER" id="PTHR30193">
    <property type="entry name" value="ABC TRANSPORTER PERMEASE PROTEIN"/>
    <property type="match status" value="1"/>
</dbReference>
<evidence type="ECO:0000259" key="8">
    <source>
        <dbReference type="PROSITE" id="PS50928"/>
    </source>
</evidence>
<comment type="similarity">
    <text evidence="7">Belongs to the binding-protein-dependent transport system permease family.</text>
</comment>
<evidence type="ECO:0000256" key="2">
    <source>
        <dbReference type="ARBA" id="ARBA00022448"/>
    </source>
</evidence>
<dbReference type="GO" id="GO:0005886">
    <property type="term" value="C:plasma membrane"/>
    <property type="evidence" value="ECO:0007669"/>
    <property type="project" value="UniProtKB-SubCell"/>
</dbReference>
<comment type="subcellular location">
    <subcellularLocation>
        <location evidence="1 7">Cell membrane</location>
        <topology evidence="1 7">Multi-pass membrane protein</topology>
    </subcellularLocation>
</comment>
<feature type="transmembrane region" description="Helical" evidence="7">
    <location>
        <begin position="81"/>
        <end position="102"/>
    </location>
</feature>
<dbReference type="GO" id="GO:0055085">
    <property type="term" value="P:transmembrane transport"/>
    <property type="evidence" value="ECO:0007669"/>
    <property type="project" value="InterPro"/>
</dbReference>
<dbReference type="Proteomes" id="UP001139263">
    <property type="component" value="Unassembled WGS sequence"/>
</dbReference>
<dbReference type="PANTHER" id="PTHR30193:SF37">
    <property type="entry name" value="INNER MEMBRANE ABC TRANSPORTER PERMEASE PROTEIN YCJO"/>
    <property type="match status" value="1"/>
</dbReference>
<feature type="transmembrane region" description="Helical" evidence="7">
    <location>
        <begin position="208"/>
        <end position="234"/>
    </location>
</feature>
<protein>
    <submittedName>
        <fullName evidence="9">Lactose transport system permease protein LacF</fullName>
    </submittedName>
</protein>
<reference evidence="9" key="1">
    <citation type="submission" date="2022-03" db="EMBL/GenBank/DDBJ databases">
        <title>Draft Genome Sequence of Firmicute Strain S0AB, a Heterotrophic Iron/Sulfur-Oxidizing Extreme Acidophile.</title>
        <authorList>
            <person name="Vergara E."/>
            <person name="Pakostova E."/>
            <person name="Johnson D.B."/>
            <person name="Holmes D.S."/>
        </authorList>
    </citation>
    <scope>NUCLEOTIDE SEQUENCE</scope>
    <source>
        <strain evidence="9">S0AB</strain>
    </source>
</reference>
<evidence type="ECO:0000313" key="10">
    <source>
        <dbReference type="Proteomes" id="UP001139263"/>
    </source>
</evidence>
<feature type="transmembrane region" description="Helical" evidence="7">
    <location>
        <begin position="254"/>
        <end position="285"/>
    </location>
</feature>
<keyword evidence="3" id="KW-1003">Cell membrane</keyword>
<gene>
    <name evidence="9" type="primary">lacF_2</name>
    <name evidence="9" type="ORF">MM817_00668</name>
</gene>
<sequence length="301" mass="34354">MQKLAIYSLTFRQKNTLIGWSFVLPAVGLLSVFGIGSIAYVLYLSLLRWNLIDPTPTFVGLANYNQLLHSTSFLHAILRTLFYLVVSTGITLPLSLFLAVLLHEPFRGVRIFRALFFIPYVAPTVASAIAWSWLFEPHHGLINYFLRVFHMPAQPWLGSPNQAMLVIILLYVWQFTGYFIVLFLNGLQNVPVPLYEAAQMDGANRWQQFYRVTLPMITPTLFFVMTMSIIFSFLSFDQVYVLTNGGPADSTTTIIYYLFLQGFQFFHIGIAAAVAVLLLLFLAVITYLQFKGESKWVHHQM</sequence>
<evidence type="ECO:0000256" key="3">
    <source>
        <dbReference type="ARBA" id="ARBA00022475"/>
    </source>
</evidence>
<proteinExistence type="inferred from homology"/>
<evidence type="ECO:0000256" key="5">
    <source>
        <dbReference type="ARBA" id="ARBA00022989"/>
    </source>
</evidence>
<keyword evidence="4 7" id="KW-0812">Transmembrane</keyword>
<dbReference type="Gene3D" id="1.10.3720.10">
    <property type="entry name" value="MetI-like"/>
    <property type="match status" value="1"/>
</dbReference>
<evidence type="ECO:0000256" key="6">
    <source>
        <dbReference type="ARBA" id="ARBA00023136"/>
    </source>
</evidence>
<keyword evidence="2 7" id="KW-0813">Transport</keyword>
<comment type="caution">
    <text evidence="9">The sequence shown here is derived from an EMBL/GenBank/DDBJ whole genome shotgun (WGS) entry which is preliminary data.</text>
</comment>
<name>A0A9X2AB80_9BACL</name>
<dbReference type="InterPro" id="IPR000515">
    <property type="entry name" value="MetI-like"/>
</dbReference>
<dbReference type="RefSeq" id="WP_241712004.1">
    <property type="nucleotide sequence ID" value="NZ_JALBUF010000001.1"/>
</dbReference>
<feature type="transmembrane region" description="Helical" evidence="7">
    <location>
        <begin position="163"/>
        <end position="187"/>
    </location>
</feature>
<organism evidence="9 10">
    <name type="scientific">Sulfoacidibacillus ferrooxidans</name>
    <dbReference type="NCBI Taxonomy" id="2005001"/>
    <lineage>
        <taxon>Bacteria</taxon>
        <taxon>Bacillati</taxon>
        <taxon>Bacillota</taxon>
        <taxon>Bacilli</taxon>
        <taxon>Bacillales</taxon>
        <taxon>Alicyclobacillaceae</taxon>
        <taxon>Sulfoacidibacillus</taxon>
    </lineage>
</organism>
<keyword evidence="6 7" id="KW-0472">Membrane</keyword>
<dbReference type="AlphaFoldDB" id="A0A9X2AB80"/>
<dbReference type="Pfam" id="PF00528">
    <property type="entry name" value="BPD_transp_1"/>
    <property type="match status" value="1"/>
</dbReference>
<dbReference type="InterPro" id="IPR051393">
    <property type="entry name" value="ABC_transporter_permease"/>
</dbReference>
<feature type="transmembrane region" description="Helical" evidence="7">
    <location>
        <begin position="114"/>
        <end position="134"/>
    </location>
</feature>
<feature type="transmembrane region" description="Helical" evidence="7">
    <location>
        <begin position="20"/>
        <end position="43"/>
    </location>
</feature>
<evidence type="ECO:0000256" key="7">
    <source>
        <dbReference type="RuleBase" id="RU363032"/>
    </source>
</evidence>
<dbReference type="PROSITE" id="PS50928">
    <property type="entry name" value="ABC_TM1"/>
    <property type="match status" value="1"/>
</dbReference>
<feature type="domain" description="ABC transmembrane type-1" evidence="8">
    <location>
        <begin position="77"/>
        <end position="289"/>
    </location>
</feature>
<dbReference type="SUPFAM" id="SSF161098">
    <property type="entry name" value="MetI-like"/>
    <property type="match status" value="1"/>
</dbReference>
<evidence type="ECO:0000256" key="4">
    <source>
        <dbReference type="ARBA" id="ARBA00022692"/>
    </source>
</evidence>
<dbReference type="CDD" id="cd06261">
    <property type="entry name" value="TM_PBP2"/>
    <property type="match status" value="1"/>
</dbReference>
<evidence type="ECO:0000256" key="1">
    <source>
        <dbReference type="ARBA" id="ARBA00004651"/>
    </source>
</evidence>